<evidence type="ECO:0000256" key="2">
    <source>
        <dbReference type="ARBA" id="ARBA00022448"/>
    </source>
</evidence>
<evidence type="ECO:0000256" key="4">
    <source>
        <dbReference type="ARBA" id="ARBA00022989"/>
    </source>
</evidence>
<feature type="domain" description="Cation efflux protein cytoplasmic" evidence="10">
    <location>
        <begin position="178"/>
        <end position="252"/>
    </location>
</feature>
<keyword evidence="2" id="KW-0813">Transport</keyword>
<feature type="transmembrane region" description="Helical" evidence="7">
    <location>
        <begin position="12"/>
        <end position="34"/>
    </location>
</feature>
<protein>
    <submittedName>
        <fullName evidence="11">ZT_dimer domain-containing protein</fullName>
    </submittedName>
</protein>
<evidence type="ECO:0000256" key="1">
    <source>
        <dbReference type="ARBA" id="ARBA00004127"/>
    </source>
</evidence>
<feature type="transmembrane region" description="Helical" evidence="7">
    <location>
        <begin position="142"/>
        <end position="161"/>
    </location>
</feature>
<keyword evidence="4 7" id="KW-1133">Transmembrane helix</keyword>
<feature type="chain" id="PRO_5005657852" evidence="8">
    <location>
        <begin position="21"/>
        <end position="261"/>
    </location>
</feature>
<dbReference type="WBParaSite" id="ASIM_0001412101-mRNA-1">
    <property type="protein sequence ID" value="ASIM_0001412101-mRNA-1"/>
    <property type="gene ID" value="ASIM_0001412101"/>
</dbReference>
<feature type="signal peptide" evidence="8">
    <location>
        <begin position="1"/>
        <end position="20"/>
    </location>
</feature>
<keyword evidence="3 7" id="KW-0812">Transmembrane</keyword>
<evidence type="ECO:0000256" key="3">
    <source>
        <dbReference type="ARBA" id="ARBA00022692"/>
    </source>
</evidence>
<evidence type="ECO:0000256" key="6">
    <source>
        <dbReference type="ARBA" id="ARBA00023136"/>
    </source>
</evidence>
<feature type="transmembrane region" description="Helical" evidence="7">
    <location>
        <begin position="87"/>
        <end position="104"/>
    </location>
</feature>
<keyword evidence="8" id="KW-0732">Signal</keyword>
<sequence length="261" mass="29207">LLSWTSLVVNVLMLLGKSIASYLSGSLSIISTLIDSVMDITSGTVVLEPLTILIVSVIMVMANLFMIGESMISIIDNTVGVMMNIETISIIAFGTLLKLILYVACRRHPSPNTRILAFDQCSDIITNAVAIVAAYVSSKYWLYADPLGAFVICSLIAFGWVKNARQQIPLLIGKTAKPEYMNRITKIAIEHDERIKFIDTLYVYHLGSKFLVELHVVMDRDLSLQQAHDISEPLQLKLERLPYVERAFVHCDYNFDPAEHI</sequence>
<dbReference type="Pfam" id="PF16916">
    <property type="entry name" value="ZT_dimer"/>
    <property type="match status" value="1"/>
</dbReference>
<dbReference type="SUPFAM" id="SSF160240">
    <property type="entry name" value="Cation efflux protein cytoplasmic domain-like"/>
    <property type="match status" value="1"/>
</dbReference>
<dbReference type="FunFam" id="3.30.70.1350:FF:000001">
    <property type="entry name" value="Metal tolerance protein 11"/>
    <property type="match status" value="1"/>
</dbReference>
<keyword evidence="5" id="KW-0406">Ion transport</keyword>
<dbReference type="InterPro" id="IPR036837">
    <property type="entry name" value="Cation_efflux_CTD_sf"/>
</dbReference>
<dbReference type="Gene3D" id="3.30.70.1350">
    <property type="entry name" value="Cation efflux protein, cytoplasmic domain"/>
    <property type="match status" value="1"/>
</dbReference>
<dbReference type="SUPFAM" id="SSF161111">
    <property type="entry name" value="Cation efflux protein transmembrane domain-like"/>
    <property type="match status" value="1"/>
</dbReference>
<organism evidence="11">
    <name type="scientific">Anisakis simplex</name>
    <name type="common">Herring worm</name>
    <dbReference type="NCBI Taxonomy" id="6269"/>
    <lineage>
        <taxon>Eukaryota</taxon>
        <taxon>Metazoa</taxon>
        <taxon>Ecdysozoa</taxon>
        <taxon>Nematoda</taxon>
        <taxon>Chromadorea</taxon>
        <taxon>Rhabditida</taxon>
        <taxon>Spirurina</taxon>
        <taxon>Ascaridomorpha</taxon>
        <taxon>Ascaridoidea</taxon>
        <taxon>Anisakidae</taxon>
        <taxon>Anisakis</taxon>
        <taxon>Anisakis simplex complex</taxon>
    </lineage>
</organism>
<evidence type="ECO:0000313" key="11">
    <source>
        <dbReference type="WBParaSite" id="ASIM_0001412101-mRNA-1"/>
    </source>
</evidence>
<reference evidence="11" key="1">
    <citation type="submission" date="2017-02" db="UniProtKB">
        <authorList>
            <consortium name="WormBaseParasite"/>
        </authorList>
    </citation>
    <scope>IDENTIFICATION</scope>
</reference>
<dbReference type="InterPro" id="IPR027470">
    <property type="entry name" value="Cation_efflux_CTD"/>
</dbReference>
<feature type="transmembrane region" description="Helical" evidence="7">
    <location>
        <begin position="46"/>
        <end position="67"/>
    </location>
</feature>
<dbReference type="Pfam" id="PF01545">
    <property type="entry name" value="Cation_efflux"/>
    <property type="match status" value="1"/>
</dbReference>
<accession>A0A0M3K003</accession>
<dbReference type="InterPro" id="IPR058533">
    <property type="entry name" value="Cation_efflux_TM"/>
</dbReference>
<dbReference type="GO" id="GO:0016020">
    <property type="term" value="C:membrane"/>
    <property type="evidence" value="ECO:0007669"/>
    <property type="project" value="InterPro"/>
</dbReference>
<name>A0A0M3K003_ANISI</name>
<feature type="domain" description="Cation efflux protein transmembrane" evidence="9">
    <location>
        <begin position="43"/>
        <end position="171"/>
    </location>
</feature>
<dbReference type="GO" id="GO:0008324">
    <property type="term" value="F:monoatomic cation transmembrane transporter activity"/>
    <property type="evidence" value="ECO:0007669"/>
    <property type="project" value="InterPro"/>
</dbReference>
<evidence type="ECO:0000256" key="5">
    <source>
        <dbReference type="ARBA" id="ARBA00023065"/>
    </source>
</evidence>
<dbReference type="InterPro" id="IPR050291">
    <property type="entry name" value="CDF_Transporter"/>
</dbReference>
<dbReference type="GO" id="GO:0012505">
    <property type="term" value="C:endomembrane system"/>
    <property type="evidence" value="ECO:0007669"/>
    <property type="project" value="UniProtKB-SubCell"/>
</dbReference>
<dbReference type="PANTHER" id="PTHR43840:SF17">
    <property type="entry name" value="CATION EFFLUX PROTEIN CYTOPLASMIC DOMAIN-CONTAINING PROTEIN"/>
    <property type="match status" value="1"/>
</dbReference>
<proteinExistence type="predicted"/>
<evidence type="ECO:0000256" key="8">
    <source>
        <dbReference type="SAM" id="SignalP"/>
    </source>
</evidence>
<evidence type="ECO:0000259" key="9">
    <source>
        <dbReference type="Pfam" id="PF01545"/>
    </source>
</evidence>
<dbReference type="PANTHER" id="PTHR43840">
    <property type="entry name" value="MITOCHONDRIAL METAL TRANSPORTER 1-RELATED"/>
    <property type="match status" value="1"/>
</dbReference>
<evidence type="ECO:0000259" key="10">
    <source>
        <dbReference type="Pfam" id="PF16916"/>
    </source>
</evidence>
<dbReference type="InterPro" id="IPR027469">
    <property type="entry name" value="Cation_efflux_TMD_sf"/>
</dbReference>
<evidence type="ECO:0000256" key="7">
    <source>
        <dbReference type="SAM" id="Phobius"/>
    </source>
</evidence>
<dbReference type="Gene3D" id="1.20.1510.10">
    <property type="entry name" value="Cation efflux protein transmembrane domain"/>
    <property type="match status" value="1"/>
</dbReference>
<comment type="subcellular location">
    <subcellularLocation>
        <location evidence="1">Endomembrane system</location>
        <topology evidence="1">Multi-pass membrane protein</topology>
    </subcellularLocation>
</comment>
<dbReference type="AlphaFoldDB" id="A0A0M3K003"/>
<keyword evidence="6 7" id="KW-0472">Membrane</keyword>